<dbReference type="Pfam" id="PF08902">
    <property type="entry name" value="DUF1848"/>
    <property type="match status" value="1"/>
</dbReference>
<evidence type="ECO:0000313" key="2">
    <source>
        <dbReference type="Proteomes" id="UP000255523"/>
    </source>
</evidence>
<dbReference type="EMBL" id="UHFX01000003">
    <property type="protein sequence ID" value="SUO03913.1"/>
    <property type="molecule type" value="Genomic_DNA"/>
</dbReference>
<dbReference type="AlphaFoldDB" id="A0A380LKY2"/>
<evidence type="ECO:0000313" key="1">
    <source>
        <dbReference type="EMBL" id="SUO03913.1"/>
    </source>
</evidence>
<name>A0A380LKY2_9FIRM</name>
<sequence>MIINVSGRTDIVAFYTPWFLNRMKEGYFLVRNPFDPHSISRIYIENIDLIVFCTKNPLPILDSLHTLQKPFLFQVTFTPYHKDIEPYVPDKRLILNAIRKLSKLSKESKPLVRYDPILLNARYDVKYHIKAFEKMCMELEGYVDRIIVSFVDDYKNVRKHQIELQIKEFTEIDYKLIGTSFSQIAKEHGMSVQTCFEQRDLCEYGFRKDVCMSVEEAFLITGKKFKKWKARDCGCVEMVDIGQYNTCRHYCKYCYANFDEKRIEENVRLHDPESALLIGNVQPQDQIRVRRG</sequence>
<protein>
    <submittedName>
        <fullName evidence="1">Domain of uncharacterized function (DUF1848)</fullName>
    </submittedName>
</protein>
<dbReference type="RefSeq" id="WP_022789991.1">
    <property type="nucleotide sequence ID" value="NZ_CALEXM010000024.1"/>
</dbReference>
<dbReference type="OrthoDB" id="9771212at2"/>
<dbReference type="InterPro" id="IPR014998">
    <property type="entry name" value="DUF1848"/>
</dbReference>
<dbReference type="GeneID" id="77461771"/>
<dbReference type="Proteomes" id="UP000255523">
    <property type="component" value="Unassembled WGS sequence"/>
</dbReference>
<proteinExistence type="predicted"/>
<accession>A0A380LKY2</accession>
<reference evidence="1 2" key="1">
    <citation type="submission" date="2018-06" db="EMBL/GenBank/DDBJ databases">
        <authorList>
            <consortium name="Pathogen Informatics"/>
            <person name="Doyle S."/>
        </authorList>
    </citation>
    <scope>NUCLEOTIDE SEQUENCE [LARGE SCALE GENOMIC DNA]</scope>
    <source>
        <strain evidence="1 2">NCTC11087</strain>
    </source>
</reference>
<organism evidence="1 2">
    <name type="scientific">Faecalicoccus pleomorphus</name>
    <dbReference type="NCBI Taxonomy" id="1323"/>
    <lineage>
        <taxon>Bacteria</taxon>
        <taxon>Bacillati</taxon>
        <taxon>Bacillota</taxon>
        <taxon>Erysipelotrichia</taxon>
        <taxon>Erysipelotrichales</taxon>
        <taxon>Erysipelotrichaceae</taxon>
        <taxon>Faecalicoccus</taxon>
    </lineage>
</organism>
<keyword evidence="2" id="KW-1185">Reference proteome</keyword>
<gene>
    <name evidence="1" type="ORF">NCTC11087_00794</name>
</gene>